<sequence length="488" mass="52045">MRTVEDIIALLGGPDAAAQRCGIGTEAVRKWRQARAIPPRHWPSILAATGLSLSDLPGAPHTTPFGAPESRAETPMPQTETAPDAVPSGMQETRVPEGATACLVLGDGSVFWGRGFGAHTPAGKAPVAEVCFNTGMTGYQETLTDPSYAGQIITFTFPHIGNVGTNAEDLEAATPVARGLVVKQDVTEPANWRSTRHLDLWLKSHDVPGIAGLDTRALTVRIRDGGPPNGVICFPADGRFDLAALRAQAAAWPGLEGMDLAKEVSCRQPYHWDETEWAWTPELYRSPAGGFGRQAAPKHKVVAVDYGAKRNILRCLAAAGLDVTVVPATATAEEILRHDPDGVFLSNGPGDPAATGEYAVPAIREVLEKRVPVFGICLGHQLLGLALGGKTYKLDRGHRGANQPVKDLTTGKVEITSQNHGFAVDERSLPSNVRVTHVSLFDGSNEGLAATDRPAFSVQYHPEASPGPTDSHYLFHRFVDLIEKTKGG</sequence>
<keyword evidence="7 9" id="KW-0665">Pyrimidine biosynthesis</keyword>
<reference evidence="12 13" key="1">
    <citation type="submission" date="2023-08" db="EMBL/GenBank/DDBJ databases">
        <title>The draft genome sequence of Paracraurococcus sp. LOR1-02.</title>
        <authorList>
            <person name="Kingkaew E."/>
            <person name="Tanasupawat S."/>
        </authorList>
    </citation>
    <scope>NUCLEOTIDE SEQUENCE [LARGE SCALE GENOMIC DNA]</scope>
    <source>
        <strain evidence="12 13">LOR1-02</strain>
    </source>
</reference>
<feature type="binding site" evidence="9">
    <location>
        <position position="378"/>
    </location>
    <ligand>
        <name>L-glutamine</name>
        <dbReference type="ChEBI" id="CHEBI:58359"/>
    </ligand>
</feature>
<dbReference type="InterPro" id="IPR059216">
    <property type="entry name" value="LeuA_carph_isopro_dom"/>
</dbReference>
<comment type="catalytic activity">
    <reaction evidence="8 9">
        <text>hydrogencarbonate + L-glutamine + 2 ATP + H2O = carbamoyl phosphate + L-glutamate + 2 ADP + phosphate + 2 H(+)</text>
        <dbReference type="Rhea" id="RHEA:18633"/>
        <dbReference type="ChEBI" id="CHEBI:15377"/>
        <dbReference type="ChEBI" id="CHEBI:15378"/>
        <dbReference type="ChEBI" id="CHEBI:17544"/>
        <dbReference type="ChEBI" id="CHEBI:29985"/>
        <dbReference type="ChEBI" id="CHEBI:30616"/>
        <dbReference type="ChEBI" id="CHEBI:43474"/>
        <dbReference type="ChEBI" id="CHEBI:58228"/>
        <dbReference type="ChEBI" id="CHEBI:58359"/>
        <dbReference type="ChEBI" id="CHEBI:456216"/>
        <dbReference type="EC" id="6.3.5.5"/>
    </reaction>
</comment>
<keyword evidence="4 9" id="KW-0547">Nucleotide-binding</keyword>
<dbReference type="Pfam" id="PF00117">
    <property type="entry name" value="GATase"/>
    <property type="match status" value="1"/>
</dbReference>
<feature type="domain" description="Carbamoyl-phosphate synthase small subunit N-terminal" evidence="11">
    <location>
        <begin position="99"/>
        <end position="233"/>
    </location>
</feature>
<keyword evidence="6 9" id="KW-0315">Glutamine amidotransferase</keyword>
<evidence type="ECO:0000256" key="6">
    <source>
        <dbReference type="ARBA" id="ARBA00022962"/>
    </source>
</evidence>
<dbReference type="SUPFAM" id="SSF47413">
    <property type="entry name" value="lambda repressor-like DNA-binding domains"/>
    <property type="match status" value="1"/>
</dbReference>
<keyword evidence="9" id="KW-0028">Amino-acid biosynthesis</keyword>
<dbReference type="PANTHER" id="PTHR43418:SF7">
    <property type="entry name" value="CARBAMOYL-PHOSPHATE SYNTHASE SMALL CHAIN"/>
    <property type="match status" value="1"/>
</dbReference>
<dbReference type="Gene3D" id="1.10.260.40">
    <property type="entry name" value="lambda repressor-like DNA-binding domains"/>
    <property type="match status" value="1"/>
</dbReference>
<evidence type="ECO:0000256" key="10">
    <source>
        <dbReference type="SAM" id="MobiDB-lite"/>
    </source>
</evidence>
<dbReference type="InterPro" id="IPR050472">
    <property type="entry name" value="Anth_synth/Amidotransfase"/>
</dbReference>
<gene>
    <name evidence="9 12" type="primary">carA</name>
    <name evidence="12" type="ORF">Q7A36_03345</name>
</gene>
<dbReference type="Gene3D" id="3.50.30.20">
    <property type="entry name" value="Carbamoyl-phosphate synthase small subunit, N-terminal domain"/>
    <property type="match status" value="1"/>
</dbReference>
<protein>
    <recommendedName>
        <fullName evidence="9">Carbamoyl phosphate synthase small chain</fullName>
        <ecNumber evidence="9">6.3.5.5</ecNumber>
    </recommendedName>
    <alternativeName>
        <fullName evidence="9">Carbamoyl phosphate synthetase glutamine chain</fullName>
    </alternativeName>
</protein>
<keyword evidence="13" id="KW-1185">Reference proteome</keyword>
<dbReference type="InterPro" id="IPR036480">
    <property type="entry name" value="CarbP_synth_ssu_N_sf"/>
</dbReference>
<feature type="region of interest" description="CPSase" evidence="9">
    <location>
        <begin position="1"/>
        <end position="291"/>
    </location>
</feature>
<comment type="similarity">
    <text evidence="2 9">Belongs to the CarA family.</text>
</comment>
<dbReference type="PRINTS" id="PR00096">
    <property type="entry name" value="GATASE"/>
</dbReference>
<feature type="active site" evidence="9">
    <location>
        <position position="461"/>
    </location>
</feature>
<keyword evidence="9" id="KW-0055">Arginine biosynthesis</keyword>
<dbReference type="PRINTS" id="PR00097">
    <property type="entry name" value="ANTSNTHASEII"/>
</dbReference>
<dbReference type="Pfam" id="PF00988">
    <property type="entry name" value="CPSase_sm_chain"/>
    <property type="match status" value="1"/>
</dbReference>
<dbReference type="CDD" id="cd01744">
    <property type="entry name" value="GATase1_CPSase"/>
    <property type="match status" value="1"/>
</dbReference>
<name>A0ABT9DTY6_9PROT</name>
<feature type="region of interest" description="Disordered" evidence="10">
    <location>
        <begin position="53"/>
        <end position="91"/>
    </location>
</feature>
<dbReference type="Proteomes" id="UP001243009">
    <property type="component" value="Unassembled WGS sequence"/>
</dbReference>
<dbReference type="SUPFAM" id="SSF52021">
    <property type="entry name" value="Carbamoyl phosphate synthetase, small subunit N-terminal domain"/>
    <property type="match status" value="1"/>
</dbReference>
<dbReference type="SUPFAM" id="SSF52317">
    <property type="entry name" value="Class I glutamine amidotransferase-like"/>
    <property type="match status" value="1"/>
</dbReference>
<feature type="active site" evidence="9">
    <location>
        <position position="463"/>
    </location>
</feature>
<evidence type="ECO:0000256" key="4">
    <source>
        <dbReference type="ARBA" id="ARBA00022741"/>
    </source>
</evidence>
<dbReference type="InterPro" id="IPR029062">
    <property type="entry name" value="Class_I_gatase-like"/>
</dbReference>
<comment type="caution">
    <text evidence="12">The sequence shown here is derived from an EMBL/GenBank/DDBJ whole genome shotgun (WGS) entry which is preliminary data.</text>
</comment>
<comment type="function">
    <text evidence="9">Small subunit of the glutamine-dependent carbamoyl phosphate synthetase (CPSase). CPSase catalyzes the formation of carbamoyl phosphate from the ammonia moiety of glutamine, carbonate, and phosphate donated by ATP, constituting the first step of 2 biosynthetic pathways, one leading to arginine and/or urea and the other to pyrimidine nucleotides. The small subunit (glutamine amidotransferase) binds and cleaves glutamine to supply the large subunit with the substrate ammonia.</text>
</comment>
<dbReference type="NCBIfam" id="NF009475">
    <property type="entry name" value="PRK12838.1"/>
    <property type="match status" value="1"/>
</dbReference>
<organism evidence="12 13">
    <name type="scientific">Paracraurococcus lichenis</name>
    <dbReference type="NCBI Taxonomy" id="3064888"/>
    <lineage>
        <taxon>Bacteria</taxon>
        <taxon>Pseudomonadati</taxon>
        <taxon>Pseudomonadota</taxon>
        <taxon>Alphaproteobacteria</taxon>
        <taxon>Acetobacterales</taxon>
        <taxon>Roseomonadaceae</taxon>
        <taxon>Paracraurococcus</taxon>
    </lineage>
</organism>
<keyword evidence="3 9" id="KW-0436">Ligase</keyword>
<evidence type="ECO:0000313" key="13">
    <source>
        <dbReference type="Proteomes" id="UP001243009"/>
    </source>
</evidence>
<dbReference type="SMART" id="SM01097">
    <property type="entry name" value="CPSase_sm_chain"/>
    <property type="match status" value="1"/>
</dbReference>
<dbReference type="EMBL" id="JAUTWS010000002">
    <property type="protein sequence ID" value="MDO9707366.1"/>
    <property type="molecule type" value="Genomic_DNA"/>
</dbReference>
<comment type="pathway">
    <text evidence="9">Pyrimidine metabolism; UMP biosynthesis via de novo pathway; (S)-dihydroorotate from bicarbonate: step 1/3.</text>
</comment>
<proteinExistence type="inferred from homology"/>
<dbReference type="InterPro" id="IPR010982">
    <property type="entry name" value="Lambda_DNA-bd_dom_sf"/>
</dbReference>
<dbReference type="InterPro" id="IPR035686">
    <property type="entry name" value="CPSase_GATase1"/>
</dbReference>
<feature type="active site" description="Nucleophile" evidence="9">
    <location>
        <position position="377"/>
    </location>
</feature>
<dbReference type="InterPro" id="IPR017926">
    <property type="entry name" value="GATASE"/>
</dbReference>
<dbReference type="RefSeq" id="WP_305102231.1">
    <property type="nucleotide sequence ID" value="NZ_JAUTWS010000002.1"/>
</dbReference>
<evidence type="ECO:0000313" key="12">
    <source>
        <dbReference type="EMBL" id="MDO9707366.1"/>
    </source>
</evidence>
<evidence type="ECO:0000256" key="1">
    <source>
        <dbReference type="ARBA" id="ARBA00005077"/>
    </source>
</evidence>
<dbReference type="PANTHER" id="PTHR43418">
    <property type="entry name" value="MULTIFUNCTIONAL TRYPTOPHAN BIOSYNTHESIS PROTEIN-RELATED"/>
    <property type="match status" value="1"/>
</dbReference>
<dbReference type="InterPro" id="IPR006274">
    <property type="entry name" value="CarbamoylP_synth_ssu"/>
</dbReference>
<dbReference type="PRINTS" id="PR00099">
    <property type="entry name" value="CPSGATASE"/>
</dbReference>
<dbReference type="EC" id="6.3.5.5" evidence="9"/>
<feature type="binding site" evidence="9">
    <location>
        <position position="381"/>
    </location>
    <ligand>
        <name>L-glutamine</name>
        <dbReference type="ChEBI" id="CHEBI:58359"/>
    </ligand>
</feature>
<dbReference type="PROSITE" id="PS51273">
    <property type="entry name" value="GATASE_TYPE_1"/>
    <property type="match status" value="1"/>
</dbReference>
<keyword evidence="5 9" id="KW-0067">ATP-binding</keyword>
<feature type="binding site" evidence="9">
    <location>
        <position position="419"/>
    </location>
    <ligand>
        <name>L-glutamine</name>
        <dbReference type="ChEBI" id="CHEBI:58359"/>
    </ligand>
</feature>
<feature type="binding site" evidence="9">
    <location>
        <position position="348"/>
    </location>
    <ligand>
        <name>L-glutamine</name>
        <dbReference type="ChEBI" id="CHEBI:58359"/>
    </ligand>
</feature>
<dbReference type="GO" id="GO:0004088">
    <property type="term" value="F:carbamoyl-phosphate synthase (glutamine-hydrolyzing) activity"/>
    <property type="evidence" value="ECO:0007669"/>
    <property type="project" value="UniProtKB-EC"/>
</dbReference>
<dbReference type="NCBIfam" id="NF046037">
    <property type="entry name" value="carphisopro"/>
    <property type="match status" value="1"/>
</dbReference>
<dbReference type="NCBIfam" id="TIGR01368">
    <property type="entry name" value="CPSaseIIsmall"/>
    <property type="match status" value="1"/>
</dbReference>
<comment type="catalytic activity">
    <reaction evidence="9">
        <text>L-glutamine + H2O = L-glutamate + NH4(+)</text>
        <dbReference type="Rhea" id="RHEA:15889"/>
        <dbReference type="ChEBI" id="CHEBI:15377"/>
        <dbReference type="ChEBI" id="CHEBI:28938"/>
        <dbReference type="ChEBI" id="CHEBI:29985"/>
        <dbReference type="ChEBI" id="CHEBI:58359"/>
    </reaction>
</comment>
<feature type="binding site" evidence="9">
    <location>
        <position position="350"/>
    </location>
    <ligand>
        <name>L-glutamine</name>
        <dbReference type="ChEBI" id="CHEBI:58359"/>
    </ligand>
</feature>
<evidence type="ECO:0000256" key="3">
    <source>
        <dbReference type="ARBA" id="ARBA00022598"/>
    </source>
</evidence>
<accession>A0ABT9DTY6</accession>
<feature type="binding site" evidence="9">
    <location>
        <position position="422"/>
    </location>
    <ligand>
        <name>L-glutamine</name>
        <dbReference type="ChEBI" id="CHEBI:58359"/>
    </ligand>
</feature>
<dbReference type="InterPro" id="IPR002474">
    <property type="entry name" value="CarbamoylP_synth_ssu_N"/>
</dbReference>
<comment type="subunit">
    <text evidence="9">Composed of two chains; the small (or glutamine) chain promotes the hydrolysis of glutamine to ammonia, which is used by the large (or ammonia) chain to synthesize carbamoyl phosphate. Tetramer of heterodimers (alpha,beta)4.</text>
</comment>
<evidence type="ECO:0000256" key="9">
    <source>
        <dbReference type="HAMAP-Rule" id="MF_01209"/>
    </source>
</evidence>
<feature type="binding site" evidence="9">
    <location>
        <position position="421"/>
    </location>
    <ligand>
        <name>L-glutamine</name>
        <dbReference type="ChEBI" id="CHEBI:58359"/>
    </ligand>
</feature>
<comment type="pathway">
    <text evidence="1 9">Amino-acid biosynthesis; L-arginine biosynthesis; carbamoyl phosphate from bicarbonate: step 1/1.</text>
</comment>
<dbReference type="Gene3D" id="3.40.50.880">
    <property type="match status" value="1"/>
</dbReference>
<evidence type="ECO:0000256" key="2">
    <source>
        <dbReference type="ARBA" id="ARBA00007800"/>
    </source>
</evidence>
<evidence type="ECO:0000259" key="11">
    <source>
        <dbReference type="SMART" id="SM01097"/>
    </source>
</evidence>
<feature type="binding site" evidence="9">
    <location>
        <position position="147"/>
    </location>
    <ligand>
        <name>L-glutamine</name>
        <dbReference type="ChEBI" id="CHEBI:58359"/>
    </ligand>
</feature>
<evidence type="ECO:0000256" key="8">
    <source>
        <dbReference type="ARBA" id="ARBA00048816"/>
    </source>
</evidence>
<evidence type="ECO:0000256" key="5">
    <source>
        <dbReference type="ARBA" id="ARBA00022840"/>
    </source>
</evidence>
<dbReference type="HAMAP" id="MF_01209">
    <property type="entry name" value="CPSase_S_chain"/>
    <property type="match status" value="1"/>
</dbReference>
<evidence type="ECO:0000256" key="7">
    <source>
        <dbReference type="ARBA" id="ARBA00022975"/>
    </source>
</evidence>